<keyword evidence="3" id="KW-1185">Reference proteome</keyword>
<reference evidence="2 3" key="1">
    <citation type="journal article" date="2005" name="Arch. Microbiol.">
        <title>The genome sequence of an anaerobic aromatic-degrading denitrifying bacterium, strain EbN1.</title>
        <authorList>
            <person name="Rabus R."/>
            <person name="Kube M."/>
            <person name="Heider J."/>
            <person name="Beck A."/>
            <person name="Heitmann K."/>
            <person name="Widdel F."/>
            <person name="Reinhardt R."/>
        </authorList>
    </citation>
    <scope>NUCLEOTIDE SEQUENCE [LARGE SCALE GENOMIC DNA]</scope>
    <source>
        <strain evidence="2 3">EbN1</strain>
    </source>
</reference>
<protein>
    <submittedName>
        <fullName evidence="2">Uncharacterized protein</fullName>
    </submittedName>
</protein>
<dbReference type="OrthoDB" id="8480610at2"/>
<organism evidence="2 3">
    <name type="scientific">Aromatoleum aromaticum (strain DSM 19018 / LMG 30748 / EbN1)</name>
    <name type="common">Azoarcus sp. (strain EbN1)</name>
    <dbReference type="NCBI Taxonomy" id="76114"/>
    <lineage>
        <taxon>Bacteria</taxon>
        <taxon>Pseudomonadati</taxon>
        <taxon>Pseudomonadota</taxon>
        <taxon>Betaproteobacteria</taxon>
        <taxon>Rhodocyclales</taxon>
        <taxon>Rhodocyclaceae</taxon>
        <taxon>Aromatoleum</taxon>
    </lineage>
</organism>
<proteinExistence type="predicted"/>
<dbReference type="eggNOG" id="ENOG5032VEN">
    <property type="taxonomic scope" value="Bacteria"/>
</dbReference>
<dbReference type="AlphaFoldDB" id="Q5P851"/>
<dbReference type="EMBL" id="CR555306">
    <property type="protein sequence ID" value="CAI06510.1"/>
    <property type="molecule type" value="Genomic_DNA"/>
</dbReference>
<sequence>MEAKTYTKRENARRAGVAAGVPVELVEITVHKDGDEVRFGWKAMEPGEPGATTGADSQQADSEQVEPKQAKPRVQLEERNGIKRPKEGGLCAKAWSIFDGYEELQNKHLAAISESSGINPATVRTQYARWRQFNGLTGRQPKP</sequence>
<feature type="compositionally biased region" description="Basic and acidic residues" evidence="1">
    <location>
        <begin position="65"/>
        <end position="82"/>
    </location>
</feature>
<dbReference type="RefSeq" id="WP_011236245.1">
    <property type="nucleotide sequence ID" value="NC_006513.1"/>
</dbReference>
<feature type="region of interest" description="Disordered" evidence="1">
    <location>
        <begin position="42"/>
        <end position="82"/>
    </location>
</feature>
<dbReference type="STRING" id="76114.ebA757"/>
<name>Q5P851_AROAE</name>
<dbReference type="HOGENOM" id="CLU_1814140_0_0_4"/>
<evidence type="ECO:0000313" key="2">
    <source>
        <dbReference type="EMBL" id="CAI06510.1"/>
    </source>
</evidence>
<accession>Q5P851</accession>
<dbReference type="KEGG" id="eba:ebA757"/>
<evidence type="ECO:0000256" key="1">
    <source>
        <dbReference type="SAM" id="MobiDB-lite"/>
    </source>
</evidence>
<evidence type="ECO:0000313" key="3">
    <source>
        <dbReference type="Proteomes" id="UP000006552"/>
    </source>
</evidence>
<dbReference type="Proteomes" id="UP000006552">
    <property type="component" value="Chromosome"/>
</dbReference>
<gene>
    <name evidence="2" type="ORF">ebA757</name>
</gene>